<feature type="repeat" description="WD" evidence="8">
    <location>
        <begin position="373"/>
        <end position="399"/>
    </location>
</feature>
<dbReference type="InterPro" id="IPR036638">
    <property type="entry name" value="HLH_DNA-bd_sf"/>
</dbReference>
<accession>A0A8J5LCE2</accession>
<feature type="repeat" description="WD" evidence="8">
    <location>
        <begin position="144"/>
        <end position="176"/>
    </location>
</feature>
<dbReference type="InterPro" id="IPR015943">
    <property type="entry name" value="WD40/YVTN_repeat-like_dom_sf"/>
</dbReference>
<dbReference type="Pfam" id="PF25175">
    <property type="entry name" value="Beta-prop_WDR5"/>
    <property type="match status" value="1"/>
</dbReference>
<dbReference type="SMART" id="SM00320">
    <property type="entry name" value="WD40"/>
    <property type="match status" value="7"/>
</dbReference>
<dbReference type="PROSITE" id="PS50888">
    <property type="entry name" value="BHLH"/>
    <property type="match status" value="1"/>
</dbReference>
<dbReference type="PROSITE" id="PS50082">
    <property type="entry name" value="WD_REPEATS_2"/>
    <property type="match status" value="6"/>
</dbReference>
<dbReference type="PROSITE" id="PS50294">
    <property type="entry name" value="WD_REPEATS_REGION"/>
    <property type="match status" value="5"/>
</dbReference>
<dbReference type="InterPro" id="IPR001680">
    <property type="entry name" value="WD40_rpt"/>
</dbReference>
<feature type="compositionally biased region" description="Basic residues" evidence="10">
    <location>
        <begin position="58"/>
        <end position="74"/>
    </location>
</feature>
<evidence type="ECO:0000256" key="10">
    <source>
        <dbReference type="SAM" id="MobiDB-lite"/>
    </source>
</evidence>
<dbReference type="SMART" id="SM00353">
    <property type="entry name" value="HLH"/>
    <property type="match status" value="1"/>
</dbReference>
<keyword evidence="9" id="KW-0175">Coiled coil</keyword>
<dbReference type="Gene3D" id="2.130.10.10">
    <property type="entry name" value="YVTN repeat-like/Quinoprotein amine dehydrogenase"/>
    <property type="match status" value="1"/>
</dbReference>
<evidence type="ECO:0000256" key="9">
    <source>
        <dbReference type="SAM" id="Coils"/>
    </source>
</evidence>
<dbReference type="GO" id="GO:0042393">
    <property type="term" value="F:histone binding"/>
    <property type="evidence" value="ECO:0007669"/>
    <property type="project" value="TreeGrafter"/>
</dbReference>
<dbReference type="PRINTS" id="PR00320">
    <property type="entry name" value="GPROTEINBRPT"/>
</dbReference>
<comment type="subcellular location">
    <subcellularLocation>
        <location evidence="1">Nucleus</location>
    </subcellularLocation>
</comment>
<feature type="domain" description="BHLH" evidence="11">
    <location>
        <begin position="587"/>
        <end position="636"/>
    </location>
</feature>
<dbReference type="PROSITE" id="PS00678">
    <property type="entry name" value="WD_REPEATS_1"/>
    <property type="match status" value="4"/>
</dbReference>
<keyword evidence="5" id="KW-0805">Transcription regulation</keyword>
<dbReference type="InterPro" id="IPR020472">
    <property type="entry name" value="WD40_PAC1"/>
</dbReference>
<dbReference type="Pfam" id="PF22754">
    <property type="entry name" value="bHLH-TF_ACT-like_plant"/>
    <property type="match status" value="1"/>
</dbReference>
<evidence type="ECO:0000256" key="4">
    <source>
        <dbReference type="ARBA" id="ARBA00022737"/>
    </source>
</evidence>
<dbReference type="InterPro" id="IPR036322">
    <property type="entry name" value="WD40_repeat_dom_sf"/>
</dbReference>
<evidence type="ECO:0000256" key="5">
    <source>
        <dbReference type="ARBA" id="ARBA00023015"/>
    </source>
</evidence>
<evidence type="ECO:0000256" key="8">
    <source>
        <dbReference type="PROSITE-ProRule" id="PRU00221"/>
    </source>
</evidence>
<comment type="caution">
    <text evidence="12">The sequence shown here is derived from an EMBL/GenBank/DDBJ whole genome shotgun (WGS) entry which is preliminary data.</text>
</comment>
<evidence type="ECO:0000256" key="6">
    <source>
        <dbReference type="ARBA" id="ARBA00023163"/>
    </source>
</evidence>
<keyword evidence="6" id="KW-0804">Transcription</keyword>
<dbReference type="SUPFAM" id="SSF50978">
    <property type="entry name" value="WD40 repeat-like"/>
    <property type="match status" value="1"/>
</dbReference>
<dbReference type="InterPro" id="IPR054502">
    <property type="entry name" value="bHLH-TF_ACT-like_plant"/>
</dbReference>
<feature type="coiled-coil region" evidence="9">
    <location>
        <begin position="626"/>
        <end position="653"/>
    </location>
</feature>
<feature type="repeat" description="WD" evidence="8">
    <location>
        <begin position="186"/>
        <end position="227"/>
    </location>
</feature>
<feature type="repeat" description="WD" evidence="8">
    <location>
        <begin position="270"/>
        <end position="311"/>
    </location>
</feature>
<dbReference type="GO" id="GO:0048188">
    <property type="term" value="C:Set1C/COMPASS complex"/>
    <property type="evidence" value="ECO:0007669"/>
    <property type="project" value="TreeGrafter"/>
</dbReference>
<evidence type="ECO:0000259" key="11">
    <source>
        <dbReference type="PROSITE" id="PS50888"/>
    </source>
</evidence>
<dbReference type="Gene3D" id="4.10.280.10">
    <property type="entry name" value="Helix-loop-helix DNA-binding domain"/>
    <property type="match status" value="1"/>
</dbReference>
<proteinExistence type="inferred from homology"/>
<evidence type="ECO:0000313" key="13">
    <source>
        <dbReference type="Proteomes" id="UP000734854"/>
    </source>
</evidence>
<protein>
    <recommendedName>
        <fullName evidence="11">BHLH domain-containing protein</fullName>
    </recommendedName>
</protein>
<evidence type="ECO:0000256" key="1">
    <source>
        <dbReference type="ARBA" id="ARBA00004123"/>
    </source>
</evidence>
<evidence type="ECO:0000256" key="3">
    <source>
        <dbReference type="ARBA" id="ARBA00022574"/>
    </source>
</evidence>
<feature type="compositionally biased region" description="Basic and acidic residues" evidence="10">
    <location>
        <begin position="77"/>
        <end position="95"/>
    </location>
</feature>
<organism evidence="12 13">
    <name type="scientific">Zingiber officinale</name>
    <name type="common">Ginger</name>
    <name type="synonym">Amomum zingiber</name>
    <dbReference type="NCBI Taxonomy" id="94328"/>
    <lineage>
        <taxon>Eukaryota</taxon>
        <taxon>Viridiplantae</taxon>
        <taxon>Streptophyta</taxon>
        <taxon>Embryophyta</taxon>
        <taxon>Tracheophyta</taxon>
        <taxon>Spermatophyta</taxon>
        <taxon>Magnoliopsida</taxon>
        <taxon>Liliopsida</taxon>
        <taxon>Zingiberales</taxon>
        <taxon>Zingiberaceae</taxon>
        <taxon>Zingiber</taxon>
    </lineage>
</organism>
<reference evidence="12 13" key="1">
    <citation type="submission" date="2020-08" db="EMBL/GenBank/DDBJ databases">
        <title>Plant Genome Project.</title>
        <authorList>
            <person name="Zhang R.-G."/>
        </authorList>
    </citation>
    <scope>NUCLEOTIDE SEQUENCE [LARGE SCALE GENOMIC DNA]</scope>
    <source>
        <tissue evidence="12">Rhizome</tissue>
    </source>
</reference>
<dbReference type="SUPFAM" id="SSF47459">
    <property type="entry name" value="HLH, helix-loop-helix DNA-binding domain"/>
    <property type="match status" value="1"/>
</dbReference>
<feature type="repeat" description="WD" evidence="8">
    <location>
        <begin position="313"/>
        <end position="354"/>
    </location>
</feature>
<dbReference type="InterPro" id="IPR019775">
    <property type="entry name" value="WD40_repeat_CS"/>
</dbReference>
<sequence length="761" mass="83784">MYRKAEAEAMQEEQNKVTVPVDFKCFIQRGREERTYLISSHPLVTEGEPGRSVTRQNCRGRGRPCKRNKTKQCHQYRPQDKERDKSRSNKEDMAKTENQISSLWFQNPCSYFPPSAAMPDVASAAVSINDATAHSPRYNLHTTLEGHERAVSSVKFSPDGSLLASASADKTIRVWSAPDFSLRAELSGHDEGISDVSFSTDGRYLCSASDDRTVRIWDLAASTTVKTLSGHTNYVLCCSFNPHSNMISSGSYDETVRVWEFKSGKCLRVLPAHSEPVTAVDFNRDGSLIVSSSNDGLCRIWDSATGHCMKTLIDDESPPVSFVKFSPNGKFVLAATLDSTLRLWNFSAGKFVKTYSGHVNSKFCIPAIFSITNGNYVVSGSEDNCVYLWDLQNRKIVQKLEGHTDSVIAVSCHPSENIIASGALGMYYCLIEVQLRQQTCLLIWAFEEKLTSNLTMEALASSSFYYDMGLDHSFLDQWEFAAFDDVQLSPSSESHSSYAELRAQKTTAKTSSWSSSSTTTEAELNSAPLRDAAAAISGPKILSFGHPDSTFHNNLAAAAEVIPKWGSKRSYDAMVGAAGPKTGRAASNNQEHILAERKRREKISQRFIALAAIVPGLKKMDKASVLGDAIKHLKQLQEKVRSLEDQVAKKSIESAVLLNKSTHLISNVNDDDTSFADESHGESLPQIEVRVCDKSILIKLQCENRKGALVRAISEIEKLHLSVVSTSVMAFSGSSLDITVMTQATFSTGPNFAFACSFTCN</sequence>
<dbReference type="FunFam" id="2.130.10.10:FF:000228">
    <property type="entry name" value="COMPASS-like H3K4 histone methylase component WDR5A"/>
    <property type="match status" value="1"/>
</dbReference>
<evidence type="ECO:0000256" key="7">
    <source>
        <dbReference type="ARBA" id="ARBA00023242"/>
    </source>
</evidence>
<dbReference type="PANTHER" id="PTHR22847">
    <property type="entry name" value="WD40 REPEAT PROTEIN"/>
    <property type="match status" value="1"/>
</dbReference>
<gene>
    <name evidence="12" type="ORF">ZIOFF_031172</name>
</gene>
<dbReference type="AlphaFoldDB" id="A0A8J5LCE2"/>
<dbReference type="GO" id="GO:0046983">
    <property type="term" value="F:protein dimerization activity"/>
    <property type="evidence" value="ECO:0007669"/>
    <property type="project" value="InterPro"/>
</dbReference>
<dbReference type="Pfam" id="PF00010">
    <property type="entry name" value="HLH"/>
    <property type="match status" value="1"/>
</dbReference>
<feature type="repeat" description="WD" evidence="8">
    <location>
        <begin position="228"/>
        <end position="269"/>
    </location>
</feature>
<dbReference type="CDD" id="cd11452">
    <property type="entry name" value="bHLH_AtNAI1_like"/>
    <property type="match status" value="1"/>
</dbReference>
<keyword evidence="13" id="KW-1185">Reference proteome</keyword>
<keyword evidence="7" id="KW-0539">Nucleus</keyword>
<dbReference type="InterPro" id="IPR011598">
    <property type="entry name" value="bHLH_dom"/>
</dbReference>
<keyword evidence="3 8" id="KW-0853">WD repeat</keyword>
<dbReference type="CDD" id="cd00200">
    <property type="entry name" value="WD40"/>
    <property type="match status" value="1"/>
</dbReference>
<dbReference type="PANTHER" id="PTHR22847:SF637">
    <property type="entry name" value="WD REPEAT DOMAIN 5B"/>
    <property type="match status" value="1"/>
</dbReference>
<name>A0A8J5LCE2_ZINOF</name>
<dbReference type="InterPro" id="IPR059122">
    <property type="entry name" value="Beta-prop_WDR5-like"/>
</dbReference>
<keyword evidence="4" id="KW-0677">Repeat</keyword>
<feature type="region of interest" description="Disordered" evidence="10">
    <location>
        <begin position="42"/>
        <end position="97"/>
    </location>
</feature>
<evidence type="ECO:0000313" key="12">
    <source>
        <dbReference type="EMBL" id="KAG6513026.1"/>
    </source>
</evidence>
<comment type="similarity">
    <text evidence="2">Belongs to the bHLH protein family.</text>
</comment>
<dbReference type="Proteomes" id="UP000734854">
    <property type="component" value="Unassembled WGS sequence"/>
</dbReference>
<evidence type="ECO:0000256" key="2">
    <source>
        <dbReference type="ARBA" id="ARBA00005510"/>
    </source>
</evidence>
<dbReference type="EMBL" id="JACMSC010000008">
    <property type="protein sequence ID" value="KAG6513026.1"/>
    <property type="molecule type" value="Genomic_DNA"/>
</dbReference>